<evidence type="ECO:0000256" key="4">
    <source>
        <dbReference type="ARBA" id="ARBA00022692"/>
    </source>
</evidence>
<dbReference type="GO" id="GO:0016020">
    <property type="term" value="C:membrane"/>
    <property type="evidence" value="ECO:0007669"/>
    <property type="project" value="UniProtKB-SubCell"/>
</dbReference>
<feature type="transmembrane region" description="Helical" evidence="10">
    <location>
        <begin position="788"/>
        <end position="814"/>
    </location>
</feature>
<dbReference type="InterPro" id="IPR036640">
    <property type="entry name" value="ABC1_TM_sf"/>
</dbReference>
<dbReference type="CDD" id="cd03244">
    <property type="entry name" value="ABCC_MRP_domain2"/>
    <property type="match status" value="1"/>
</dbReference>
<comment type="similarity">
    <text evidence="2">Belongs to the ABC transporter superfamily. ABCC family. Conjugate transporter (TC 3.A.1.208) subfamily.</text>
</comment>
<evidence type="ECO:0000256" key="6">
    <source>
        <dbReference type="ARBA" id="ARBA00022840"/>
    </source>
</evidence>
<dbReference type="InterPro" id="IPR017871">
    <property type="entry name" value="ABC_transporter-like_CS"/>
</dbReference>
<dbReference type="OrthoDB" id="6500128at2759"/>
<feature type="compositionally biased region" description="Basic and acidic residues" evidence="9">
    <location>
        <begin position="667"/>
        <end position="677"/>
    </location>
</feature>
<dbReference type="PANTHER" id="PTHR24223:SF456">
    <property type="entry name" value="MULTIDRUG RESISTANCE-ASSOCIATED PROTEIN LETHAL(2)03659"/>
    <property type="match status" value="1"/>
</dbReference>
<dbReference type="InterPro" id="IPR050173">
    <property type="entry name" value="ABC_transporter_C-like"/>
</dbReference>
<dbReference type="Pfam" id="PF00664">
    <property type="entry name" value="ABC_membrane"/>
    <property type="match status" value="2"/>
</dbReference>
<dbReference type="PROSITE" id="PS50929">
    <property type="entry name" value="ABC_TM1F"/>
    <property type="match status" value="2"/>
</dbReference>
<keyword evidence="5" id="KW-0547">Nucleotide-binding</keyword>
<keyword evidence="14" id="KW-1185">Reference proteome</keyword>
<dbReference type="CDD" id="cd18580">
    <property type="entry name" value="ABC_6TM_ABCC_D2"/>
    <property type="match status" value="1"/>
</dbReference>
<dbReference type="SUPFAM" id="SSF90123">
    <property type="entry name" value="ABC transporter transmembrane region"/>
    <property type="match status" value="2"/>
</dbReference>
<feature type="transmembrane region" description="Helical" evidence="10">
    <location>
        <begin position="100"/>
        <end position="121"/>
    </location>
</feature>
<dbReference type="Proteomes" id="UP001150538">
    <property type="component" value="Unassembled WGS sequence"/>
</dbReference>
<feature type="domain" description="ABC transporter" evidence="11">
    <location>
        <begin position="1069"/>
        <end position="1304"/>
    </location>
</feature>
<protein>
    <submittedName>
        <fullName evidence="13">Uncharacterized protein</fullName>
    </submittedName>
</protein>
<organism evidence="13 14">
    <name type="scientific">Mycoemilia scoparia</name>
    <dbReference type="NCBI Taxonomy" id="417184"/>
    <lineage>
        <taxon>Eukaryota</taxon>
        <taxon>Fungi</taxon>
        <taxon>Fungi incertae sedis</taxon>
        <taxon>Zoopagomycota</taxon>
        <taxon>Kickxellomycotina</taxon>
        <taxon>Kickxellomycetes</taxon>
        <taxon>Kickxellales</taxon>
        <taxon>Kickxellaceae</taxon>
        <taxon>Mycoemilia</taxon>
    </lineage>
</organism>
<feature type="transmembrane region" description="Helical" evidence="10">
    <location>
        <begin position="747"/>
        <end position="767"/>
    </location>
</feature>
<dbReference type="PROSITE" id="PS00211">
    <property type="entry name" value="ABC_TRANSPORTER_1"/>
    <property type="match status" value="2"/>
</dbReference>
<evidence type="ECO:0000256" key="2">
    <source>
        <dbReference type="ARBA" id="ARBA00009726"/>
    </source>
</evidence>
<evidence type="ECO:0000256" key="8">
    <source>
        <dbReference type="ARBA" id="ARBA00023136"/>
    </source>
</evidence>
<keyword evidence="8 10" id="KW-0472">Membrane</keyword>
<feature type="transmembrane region" description="Helical" evidence="10">
    <location>
        <begin position="971"/>
        <end position="993"/>
    </location>
</feature>
<feature type="domain" description="ABC transmembrane type-1" evidence="12">
    <location>
        <begin position="62"/>
        <end position="342"/>
    </location>
</feature>
<dbReference type="FunFam" id="1.20.1560.10:FF:000010">
    <property type="entry name" value="Multidrug resistance-associated ABC transporter"/>
    <property type="match status" value="1"/>
</dbReference>
<reference evidence="13" key="1">
    <citation type="submission" date="2022-07" db="EMBL/GenBank/DDBJ databases">
        <title>Phylogenomic reconstructions and comparative analyses of Kickxellomycotina fungi.</title>
        <authorList>
            <person name="Reynolds N.K."/>
            <person name="Stajich J.E."/>
            <person name="Barry K."/>
            <person name="Grigoriev I.V."/>
            <person name="Crous P."/>
            <person name="Smith M.E."/>
        </authorList>
    </citation>
    <scope>NUCLEOTIDE SEQUENCE</scope>
    <source>
        <strain evidence="13">NBRC 100468</strain>
    </source>
</reference>
<evidence type="ECO:0000313" key="14">
    <source>
        <dbReference type="Proteomes" id="UP001150538"/>
    </source>
</evidence>
<evidence type="ECO:0000259" key="12">
    <source>
        <dbReference type="PROSITE" id="PS50929"/>
    </source>
</evidence>
<dbReference type="InterPro" id="IPR044726">
    <property type="entry name" value="ABCC_6TM_D2"/>
</dbReference>
<gene>
    <name evidence="13" type="ORF">H4219_001286</name>
</gene>
<name>A0A9W8DVJ2_9FUNG</name>
<evidence type="ECO:0000313" key="13">
    <source>
        <dbReference type="EMBL" id="KAJ1920449.1"/>
    </source>
</evidence>
<dbReference type="InterPro" id="IPR003593">
    <property type="entry name" value="AAA+_ATPase"/>
</dbReference>
<keyword evidence="4 10" id="KW-0812">Transmembrane</keyword>
<feature type="region of interest" description="Disordered" evidence="9">
    <location>
        <begin position="656"/>
        <end position="686"/>
    </location>
</feature>
<feature type="transmembrane region" description="Helical" evidence="10">
    <location>
        <begin position="280"/>
        <end position="304"/>
    </location>
</feature>
<dbReference type="GO" id="GO:0140359">
    <property type="term" value="F:ABC-type transporter activity"/>
    <property type="evidence" value="ECO:0007669"/>
    <property type="project" value="InterPro"/>
</dbReference>
<dbReference type="CDD" id="cd18579">
    <property type="entry name" value="ABC_6TM_ABCC_D1"/>
    <property type="match status" value="1"/>
</dbReference>
<feature type="transmembrane region" description="Helical" evidence="10">
    <location>
        <begin position="873"/>
        <end position="901"/>
    </location>
</feature>
<feature type="domain" description="ABC transporter" evidence="11">
    <location>
        <begin position="414"/>
        <end position="641"/>
    </location>
</feature>
<proteinExistence type="inferred from homology"/>
<dbReference type="InterPro" id="IPR003439">
    <property type="entry name" value="ABC_transporter-like_ATP-bd"/>
</dbReference>
<dbReference type="InterPro" id="IPR044746">
    <property type="entry name" value="ABCC_6TM_D1"/>
</dbReference>
<sequence length="1329" mass="148555">MIWKYGRKRGGIKESILPDLVASDDAGEMAKIMEKSWEREVRLGRYSLWRVLWDITGPTFCLAGIIGLTESIFKLGQAICLSYLIKFFQKKDKDPKEGYLIALGMCLCVLIQGFLHHHYFWPAVRSGYRARVGLIAFLFRKSLLLSASSPLSTGTVVNLISNDVQPFDTCSGYFHYIWIGPAEVIMVFAFLYINIGAATIVAVGIFILVIPLQVIISRKYSSYRSETVKGRDSRIRLQTDILSGIEVIKLSAWEKPLAKQVQALRDQEYRYLRRSSRLKVLNEAMFVSSGEIVCLFAFLTLWGITAYHGHPIAGAKGFTAAEIFPSMAFFNMVRQTATNFTPHAFEGLAEIRVSIGRIKEFLRATEDASKPRQATMAHGEENGVQGSDLVVSMDNSTMGWSSKVAEQPKAASRTSISTMRSALDNPLGPAVLFNINLKLHKGELLAITGPVGSGKSSLCYSILGEMLTLGGNVSVNTPNKAIAYASQTPWIFAGSVLDNILFGRPYNEARFRKVCTACALDHDLEIFEERELTLIGERGVSLSGGQRARVALARAVYGEDDDLYILDDPLSAVDPKVARHIFENVICGLLDGKPRILVTHQLQFVKHCDSIAVLRDGYITSYGSSKEVLENKDNRDEDGDKFLAFLQDKNIESEVQSIQSESVPSTEHGDEYHHDQAQIEDEESKNDDALNVELMRAQTISSEQHEEDSSKEATDNAMFKIGSEEDKESGNTPLSTYIRFFGLGEPYLFVIGTFLLLILQQASMMGADYYLSRLVSWPVERQAQPKSIGIYLGLIVIMVCLSLLATAALFHLVLCASQKLFTLMLESTLAAPLAFFQAQPLGRILNRFSKDQSNIDELLPFNFVDTAQSVIQILGAVVFVCIANYWIVISLPFIFGLFYYLRQVYMSTSRQVKRIESITRSPVYAHLSEALDGLPTIRSFNAGSRFIEKFEKAQNRNSRAFFTFLGAARWLGFRLDTTTALFFCLSALTIVAMRDSIRPGMVGLSLSYILLLIGNVQWAIRQSIEVEITFISVERNMAYTILPKEETEDDASNAMTLTGEWPTEGEVEFKSLNLCYPSSTKPSLRNVSLKIGKHEKIGVIGRTGAGKSSLLSCLFRLVEPYPKGCLEIDGIDISRLRLRDLRSHLSIIPQEPFLFEGTIRFNIDPFCEYSDEQIWAALEAAELKKFISRLPSQLETPVVENGRNFSVGQRQLISMCRAILHNRKVVVMDEATANVDLHTDKLIQRSIHSHFSQATVLTIAHRLHTVICEGYDRILVLDQGRVVEFGEPWELLQDSSGWLSRIVAETGPETAKALRSAAEEHYIQKNGQI</sequence>
<dbReference type="InterPro" id="IPR027417">
    <property type="entry name" value="P-loop_NTPase"/>
</dbReference>
<dbReference type="InterPro" id="IPR011527">
    <property type="entry name" value="ABC1_TM_dom"/>
</dbReference>
<accession>A0A9W8DVJ2</accession>
<dbReference type="SUPFAM" id="SSF52540">
    <property type="entry name" value="P-loop containing nucleoside triphosphate hydrolases"/>
    <property type="match status" value="2"/>
</dbReference>
<keyword evidence="7 10" id="KW-1133">Transmembrane helix</keyword>
<dbReference type="CDD" id="cd03250">
    <property type="entry name" value="ABCC_MRP_domain1"/>
    <property type="match status" value="1"/>
</dbReference>
<dbReference type="FunFam" id="3.40.50.300:FF:000997">
    <property type="entry name" value="Multidrug resistance-associated protein 1"/>
    <property type="match status" value="1"/>
</dbReference>
<evidence type="ECO:0000256" key="9">
    <source>
        <dbReference type="SAM" id="MobiDB-lite"/>
    </source>
</evidence>
<dbReference type="GO" id="GO:0016887">
    <property type="term" value="F:ATP hydrolysis activity"/>
    <property type="evidence" value="ECO:0007669"/>
    <property type="project" value="InterPro"/>
</dbReference>
<feature type="transmembrane region" description="Helical" evidence="10">
    <location>
        <begin position="199"/>
        <end position="216"/>
    </location>
</feature>
<dbReference type="PANTHER" id="PTHR24223">
    <property type="entry name" value="ATP-BINDING CASSETTE SUB-FAMILY C"/>
    <property type="match status" value="1"/>
</dbReference>
<dbReference type="PROSITE" id="PS50893">
    <property type="entry name" value="ABC_TRANSPORTER_2"/>
    <property type="match status" value="2"/>
</dbReference>
<evidence type="ECO:0000259" key="11">
    <source>
        <dbReference type="PROSITE" id="PS50893"/>
    </source>
</evidence>
<dbReference type="EMBL" id="JANBPU010000013">
    <property type="protein sequence ID" value="KAJ1920449.1"/>
    <property type="molecule type" value="Genomic_DNA"/>
</dbReference>
<dbReference type="GO" id="GO:0005524">
    <property type="term" value="F:ATP binding"/>
    <property type="evidence" value="ECO:0007669"/>
    <property type="project" value="UniProtKB-KW"/>
</dbReference>
<comment type="subcellular location">
    <subcellularLocation>
        <location evidence="1">Membrane</location>
        <topology evidence="1">Multi-pass membrane protein</topology>
    </subcellularLocation>
</comment>
<dbReference type="Gene3D" id="3.40.50.300">
    <property type="entry name" value="P-loop containing nucleotide triphosphate hydrolases"/>
    <property type="match status" value="2"/>
</dbReference>
<keyword evidence="6" id="KW-0067">ATP-binding</keyword>
<evidence type="ECO:0000256" key="5">
    <source>
        <dbReference type="ARBA" id="ARBA00022741"/>
    </source>
</evidence>
<dbReference type="FunFam" id="3.40.50.300:FF:000163">
    <property type="entry name" value="Multidrug resistance-associated protein member 4"/>
    <property type="match status" value="1"/>
</dbReference>
<feature type="domain" description="ABC transmembrane type-1" evidence="12">
    <location>
        <begin position="751"/>
        <end position="1027"/>
    </location>
</feature>
<evidence type="ECO:0000256" key="1">
    <source>
        <dbReference type="ARBA" id="ARBA00004141"/>
    </source>
</evidence>
<dbReference type="Gene3D" id="1.20.1560.10">
    <property type="entry name" value="ABC transporter type 1, transmembrane domain"/>
    <property type="match status" value="2"/>
</dbReference>
<keyword evidence="3" id="KW-0813">Transport</keyword>
<dbReference type="Pfam" id="PF00005">
    <property type="entry name" value="ABC_tran"/>
    <property type="match status" value="2"/>
</dbReference>
<comment type="caution">
    <text evidence="13">The sequence shown here is derived from an EMBL/GenBank/DDBJ whole genome shotgun (WGS) entry which is preliminary data.</text>
</comment>
<evidence type="ECO:0000256" key="3">
    <source>
        <dbReference type="ARBA" id="ARBA00022448"/>
    </source>
</evidence>
<evidence type="ECO:0000256" key="10">
    <source>
        <dbReference type="SAM" id="Phobius"/>
    </source>
</evidence>
<dbReference type="SMART" id="SM00382">
    <property type="entry name" value="AAA"/>
    <property type="match status" value="2"/>
</dbReference>
<evidence type="ECO:0000256" key="7">
    <source>
        <dbReference type="ARBA" id="ARBA00022989"/>
    </source>
</evidence>